<evidence type="ECO:0000259" key="3">
    <source>
        <dbReference type="Pfam" id="PF18912"/>
    </source>
</evidence>
<reference evidence="5" key="1">
    <citation type="submission" date="2017-09" db="EMBL/GenBank/DDBJ databases">
        <title>Depth-based differentiation of microbial function through sediment-hosted aquifers and enrichment of novel symbionts in the deep terrestrial subsurface.</title>
        <authorList>
            <person name="Probst A.J."/>
            <person name="Ladd B."/>
            <person name="Jarett J.K."/>
            <person name="Geller-Mcgrath D.E."/>
            <person name="Sieber C.M.K."/>
            <person name="Emerson J.B."/>
            <person name="Anantharaman K."/>
            <person name="Thomas B.C."/>
            <person name="Malmstrom R."/>
            <person name="Stieglmeier M."/>
            <person name="Klingl A."/>
            <person name="Woyke T."/>
            <person name="Ryan C.M."/>
            <person name="Banfield J.F."/>
        </authorList>
    </citation>
    <scope>NUCLEOTIDE SEQUENCE [LARGE SCALE GENOMIC DNA]</scope>
</reference>
<accession>A0A2H0VBK3</accession>
<feature type="domain" description="Phosphoribosyltransferase" evidence="2">
    <location>
        <begin position="153"/>
        <end position="259"/>
    </location>
</feature>
<dbReference type="AlphaFoldDB" id="A0A2H0VBK3"/>
<dbReference type="Pfam" id="PF00156">
    <property type="entry name" value="Pribosyltran"/>
    <property type="match status" value="1"/>
</dbReference>
<name>A0A2H0VBK3_9BACT</name>
<dbReference type="InterPro" id="IPR051910">
    <property type="entry name" value="ComF/GntX_DNA_util-trans"/>
</dbReference>
<evidence type="ECO:0000259" key="2">
    <source>
        <dbReference type="Pfam" id="PF00156"/>
    </source>
</evidence>
<organism evidence="4 5">
    <name type="scientific">Candidatus Doudnabacteria bacterium CG10_big_fil_rev_8_21_14_0_10_42_18</name>
    <dbReference type="NCBI Taxonomy" id="1974552"/>
    <lineage>
        <taxon>Bacteria</taxon>
        <taxon>Candidatus Doudnaibacteriota</taxon>
    </lineage>
</organism>
<proteinExistence type="inferred from homology"/>
<dbReference type="Gene3D" id="3.40.50.2020">
    <property type="match status" value="1"/>
</dbReference>
<dbReference type="InterPro" id="IPR000836">
    <property type="entry name" value="PRTase_dom"/>
</dbReference>
<comment type="similarity">
    <text evidence="1">Belongs to the ComF/GntX family.</text>
</comment>
<evidence type="ECO:0008006" key="6">
    <source>
        <dbReference type="Google" id="ProtNLM"/>
    </source>
</evidence>
<dbReference type="EMBL" id="PFAK01000011">
    <property type="protein sequence ID" value="PIR96498.1"/>
    <property type="molecule type" value="Genomic_DNA"/>
</dbReference>
<dbReference type="PANTHER" id="PTHR47505:SF1">
    <property type="entry name" value="DNA UTILIZATION PROTEIN YHGH"/>
    <property type="match status" value="1"/>
</dbReference>
<dbReference type="InterPro" id="IPR029057">
    <property type="entry name" value="PRTase-like"/>
</dbReference>
<feature type="domain" description="Double zinc ribbon" evidence="3">
    <location>
        <begin position="17"/>
        <end position="69"/>
    </location>
</feature>
<gene>
    <name evidence="4" type="ORF">COT92_00740</name>
</gene>
<dbReference type="InterPro" id="IPR044005">
    <property type="entry name" value="DZR_2"/>
</dbReference>
<dbReference type="CDD" id="cd06223">
    <property type="entry name" value="PRTases_typeI"/>
    <property type="match status" value="1"/>
</dbReference>
<evidence type="ECO:0000313" key="4">
    <source>
        <dbReference type="EMBL" id="PIR96498.1"/>
    </source>
</evidence>
<sequence>MYEALIKPAVKDLYHFILDTLFPIYCLICEKEDIKFICDVCKNKLTKLEHQHCIVCKKPSPGGLTHPICKTPHMPEGLISIFNYHDKKVADILIKGKYKFLPEVYEVLGKMIVDDIKNKFPDVLHGITYDQEVMVIPLPLHKRRLRWRGFNQSEVLAKTVSDVLLIPYDDLLIRGKPTKTQKDLKKEQRIKNVKDAFKIKFPPKIGGVAGQESGQGGITIKDKNVILIDDVVTTGSTLLEAAKVLKRSGAKEVWCLTVARD</sequence>
<dbReference type="SUPFAM" id="SSF53271">
    <property type="entry name" value="PRTase-like"/>
    <property type="match status" value="1"/>
</dbReference>
<evidence type="ECO:0000313" key="5">
    <source>
        <dbReference type="Proteomes" id="UP000230922"/>
    </source>
</evidence>
<dbReference type="PANTHER" id="PTHR47505">
    <property type="entry name" value="DNA UTILIZATION PROTEIN YHGH"/>
    <property type="match status" value="1"/>
</dbReference>
<dbReference type="Proteomes" id="UP000230922">
    <property type="component" value="Unassembled WGS sequence"/>
</dbReference>
<comment type="caution">
    <text evidence="4">The sequence shown here is derived from an EMBL/GenBank/DDBJ whole genome shotgun (WGS) entry which is preliminary data.</text>
</comment>
<protein>
    <recommendedName>
        <fullName evidence="6">Phosphoribosyltransferase domain-containing protein</fullName>
    </recommendedName>
</protein>
<evidence type="ECO:0000256" key="1">
    <source>
        <dbReference type="ARBA" id="ARBA00008007"/>
    </source>
</evidence>
<dbReference type="Pfam" id="PF18912">
    <property type="entry name" value="DZR_2"/>
    <property type="match status" value="1"/>
</dbReference>